<sequence>MKQHEESLAAIRQILNSDANTESKLTQIVSMVNSNYPKCIWVGFYFMNHETQMLHLGPYIGTTTEHTIIPFGKGICGQVAVSGETYVADNVQEESNYIACSLGVQAEIVVPIYDKEVLVAQLDIDSNTLSAFTDVDRMFLEEVCREIGNTIGNEMHLPSFVAQERSNSV</sequence>
<dbReference type="SUPFAM" id="SSF55781">
    <property type="entry name" value="GAF domain-like"/>
    <property type="match status" value="1"/>
</dbReference>
<proteinExistence type="predicted"/>
<evidence type="ECO:0000313" key="2">
    <source>
        <dbReference type="EMBL" id="AEV31116.1"/>
    </source>
</evidence>
<dbReference type="Pfam" id="PF13185">
    <property type="entry name" value="GAF_2"/>
    <property type="match status" value="1"/>
</dbReference>
<gene>
    <name evidence="2" type="ordered locus">Oweho_0094</name>
</gene>
<organism evidence="2 3">
    <name type="scientific">Owenweeksia hongkongensis (strain DSM 17368 / CIP 108786 / JCM 12287 / NRRL B-23963 / UST20020801)</name>
    <dbReference type="NCBI Taxonomy" id="926562"/>
    <lineage>
        <taxon>Bacteria</taxon>
        <taxon>Pseudomonadati</taxon>
        <taxon>Bacteroidota</taxon>
        <taxon>Flavobacteriia</taxon>
        <taxon>Flavobacteriales</taxon>
        <taxon>Owenweeksiaceae</taxon>
        <taxon>Owenweeksia</taxon>
    </lineage>
</organism>
<evidence type="ECO:0000259" key="1">
    <source>
        <dbReference type="Pfam" id="PF13185"/>
    </source>
</evidence>
<dbReference type="STRING" id="926562.Oweho_0094"/>
<dbReference type="InterPro" id="IPR029016">
    <property type="entry name" value="GAF-like_dom_sf"/>
</dbReference>
<keyword evidence="3" id="KW-1185">Reference proteome</keyword>
<reference evidence="2 3" key="1">
    <citation type="journal article" date="2012" name="Stand. Genomic Sci.">
        <title>Genome sequence of the orange-pigmented seawater bacterium Owenweeksia hongkongensis type strain (UST20020801(T)).</title>
        <authorList>
            <person name="Riedel T."/>
            <person name="Held B."/>
            <person name="Nolan M."/>
            <person name="Lucas S."/>
            <person name="Lapidus A."/>
            <person name="Tice H."/>
            <person name="Del Rio T.G."/>
            <person name="Cheng J.F."/>
            <person name="Han C."/>
            <person name="Tapia R."/>
            <person name="Goodwin L.A."/>
            <person name="Pitluck S."/>
            <person name="Liolios K."/>
            <person name="Mavromatis K."/>
            <person name="Pagani I."/>
            <person name="Ivanova N."/>
            <person name="Mikhailova N."/>
            <person name="Pati A."/>
            <person name="Chen A."/>
            <person name="Palaniappan K."/>
            <person name="Rohde M."/>
            <person name="Tindall B.J."/>
            <person name="Detter J.C."/>
            <person name="Goker M."/>
            <person name="Woyke T."/>
            <person name="Bristow J."/>
            <person name="Eisen J.A."/>
            <person name="Markowitz V."/>
            <person name="Hugenholtz P."/>
            <person name="Klenk H.P."/>
            <person name="Kyrpides N.C."/>
        </authorList>
    </citation>
    <scope>NUCLEOTIDE SEQUENCE</scope>
    <source>
        <strain evidence="3">DSM 17368 / JCM 12287 / NRRL B-23963</strain>
    </source>
</reference>
<dbReference type="RefSeq" id="WP_014200477.1">
    <property type="nucleotide sequence ID" value="NC_016599.1"/>
</dbReference>
<dbReference type="InterPro" id="IPR003018">
    <property type="entry name" value="GAF"/>
</dbReference>
<dbReference type="Proteomes" id="UP000005631">
    <property type="component" value="Chromosome"/>
</dbReference>
<dbReference type="EMBL" id="CP003156">
    <property type="protein sequence ID" value="AEV31116.1"/>
    <property type="molecule type" value="Genomic_DNA"/>
</dbReference>
<dbReference type="KEGG" id="oho:Oweho_0094"/>
<feature type="domain" description="GAF" evidence="1">
    <location>
        <begin position="43"/>
        <end position="151"/>
    </location>
</feature>
<dbReference type="OrthoDB" id="9796252at2"/>
<dbReference type="Gene3D" id="3.30.450.40">
    <property type="match status" value="1"/>
</dbReference>
<accession>G8R5W8</accession>
<protein>
    <submittedName>
        <fullName evidence="2">GAF domain-containing protein</fullName>
    </submittedName>
</protein>
<name>G8R5W8_OWEHD</name>
<dbReference type="eggNOG" id="COG1956">
    <property type="taxonomic scope" value="Bacteria"/>
</dbReference>
<dbReference type="HOGENOM" id="CLU_077738_2_2_10"/>
<evidence type="ECO:0000313" key="3">
    <source>
        <dbReference type="Proteomes" id="UP000005631"/>
    </source>
</evidence>
<dbReference type="PATRIC" id="fig|926562.3.peg.95"/>
<dbReference type="AlphaFoldDB" id="G8R5W8"/>